<dbReference type="CDD" id="cd00586">
    <property type="entry name" value="4HBT"/>
    <property type="match status" value="1"/>
</dbReference>
<sequence>MALPTYIDDFESWKKEFRVSYPVTVRFSETDAFGHLNNTVAFIYFENSRTNFFKESGLMQEWVSGKGEHIPVTADLQCDFLRQIYFDDKLDVYIKVTHIGRSSLELHYMVNNENGETCLVGRGRIVQVNRMTGKSSPWSDEAINKLKKGLFIQEKMQ</sequence>
<dbReference type="EMBL" id="JAHQCS010000056">
    <property type="protein sequence ID" value="MBU9710958.1"/>
    <property type="molecule type" value="Genomic_DNA"/>
</dbReference>
<organism evidence="1 2">
    <name type="scientific">Evansella tamaricis</name>
    <dbReference type="NCBI Taxonomy" id="2069301"/>
    <lineage>
        <taxon>Bacteria</taxon>
        <taxon>Bacillati</taxon>
        <taxon>Bacillota</taxon>
        <taxon>Bacilli</taxon>
        <taxon>Bacillales</taxon>
        <taxon>Bacillaceae</taxon>
        <taxon>Evansella</taxon>
    </lineage>
</organism>
<name>A0ABS6JBS8_9BACI</name>
<protein>
    <submittedName>
        <fullName evidence="1">Acyl-CoA thioesterase</fullName>
    </submittedName>
</protein>
<accession>A0ABS6JBS8</accession>
<dbReference type="Pfam" id="PF13279">
    <property type="entry name" value="4HBT_2"/>
    <property type="match status" value="1"/>
</dbReference>
<dbReference type="PANTHER" id="PTHR31793">
    <property type="entry name" value="4-HYDROXYBENZOYL-COA THIOESTERASE FAMILY MEMBER"/>
    <property type="match status" value="1"/>
</dbReference>
<evidence type="ECO:0000313" key="1">
    <source>
        <dbReference type="EMBL" id="MBU9710958.1"/>
    </source>
</evidence>
<dbReference type="InterPro" id="IPR050563">
    <property type="entry name" value="4-hydroxybenzoyl-CoA_TE"/>
</dbReference>
<evidence type="ECO:0000313" key="2">
    <source>
        <dbReference type="Proteomes" id="UP000784880"/>
    </source>
</evidence>
<dbReference type="PANTHER" id="PTHR31793:SF24">
    <property type="entry name" value="LONG-CHAIN ACYL-COA THIOESTERASE FADM"/>
    <property type="match status" value="1"/>
</dbReference>
<dbReference type="RefSeq" id="WP_217064850.1">
    <property type="nucleotide sequence ID" value="NZ_JAHQCS010000056.1"/>
</dbReference>
<reference evidence="1 2" key="1">
    <citation type="submission" date="2021-06" db="EMBL/GenBank/DDBJ databases">
        <title>Bacillus sp. RD4P76, an endophyte from a halophyte.</title>
        <authorList>
            <person name="Sun J.-Q."/>
        </authorList>
    </citation>
    <scope>NUCLEOTIDE SEQUENCE [LARGE SCALE GENOMIC DNA]</scope>
    <source>
        <strain evidence="1 2">CGMCC 1.15917</strain>
    </source>
</reference>
<comment type="caution">
    <text evidence="1">The sequence shown here is derived from an EMBL/GenBank/DDBJ whole genome shotgun (WGS) entry which is preliminary data.</text>
</comment>
<proteinExistence type="predicted"/>
<keyword evidence="2" id="KW-1185">Reference proteome</keyword>
<gene>
    <name evidence="1" type="ORF">KS419_04305</name>
</gene>
<dbReference type="Proteomes" id="UP000784880">
    <property type="component" value="Unassembled WGS sequence"/>
</dbReference>